<feature type="transmembrane region" description="Helical" evidence="2">
    <location>
        <begin position="18"/>
        <end position="39"/>
    </location>
</feature>
<evidence type="ECO:0000313" key="3">
    <source>
        <dbReference type="WBParaSite" id="MCU_008817-RE"/>
    </source>
</evidence>
<name>A0A5K3FIM9_MESCO</name>
<feature type="compositionally biased region" description="Polar residues" evidence="1">
    <location>
        <begin position="126"/>
        <end position="135"/>
    </location>
</feature>
<keyword evidence="2" id="KW-1133">Transmembrane helix</keyword>
<evidence type="ECO:0000256" key="1">
    <source>
        <dbReference type="SAM" id="MobiDB-lite"/>
    </source>
</evidence>
<dbReference type="WBParaSite" id="MCU_008817-RE">
    <property type="protein sequence ID" value="MCU_008817-RE"/>
    <property type="gene ID" value="MCU_008817"/>
</dbReference>
<feature type="compositionally biased region" description="Pro residues" evidence="1">
    <location>
        <begin position="164"/>
        <end position="183"/>
    </location>
</feature>
<accession>A0A5K3FIM9</accession>
<sequence>MAIFPDTTDRIWKNCRQIAWACTMFLLLFFCAVFLGAGIKFMVTYSTPSPNCTKAVTEAPLDKQLDPTCTNEARSRQFMMSSGYAMICIGVVFGLAFIAISIRLCYKGSCRNQAPQTHNEREAFARQSNRPTPNLDSIIGSPPDYETACQAPTINDDEDSMSYYPPPNEPPPLPSLPPPPFSS</sequence>
<keyword evidence="2" id="KW-0812">Transmembrane</keyword>
<keyword evidence="2" id="KW-0472">Membrane</keyword>
<organism evidence="3">
    <name type="scientific">Mesocestoides corti</name>
    <name type="common">Flatworm</name>
    <dbReference type="NCBI Taxonomy" id="53468"/>
    <lineage>
        <taxon>Eukaryota</taxon>
        <taxon>Metazoa</taxon>
        <taxon>Spiralia</taxon>
        <taxon>Lophotrochozoa</taxon>
        <taxon>Platyhelminthes</taxon>
        <taxon>Cestoda</taxon>
        <taxon>Eucestoda</taxon>
        <taxon>Cyclophyllidea</taxon>
        <taxon>Mesocestoididae</taxon>
        <taxon>Mesocestoides</taxon>
    </lineage>
</organism>
<evidence type="ECO:0000256" key="2">
    <source>
        <dbReference type="SAM" id="Phobius"/>
    </source>
</evidence>
<protein>
    <submittedName>
        <fullName evidence="3">Armadillo repeat-containing protein 6</fullName>
    </submittedName>
</protein>
<dbReference type="AlphaFoldDB" id="A0A5K3FIM9"/>
<reference evidence="3" key="1">
    <citation type="submission" date="2019-11" db="UniProtKB">
        <authorList>
            <consortium name="WormBaseParasite"/>
        </authorList>
    </citation>
    <scope>IDENTIFICATION</scope>
</reference>
<proteinExistence type="predicted"/>
<feature type="transmembrane region" description="Helical" evidence="2">
    <location>
        <begin position="84"/>
        <end position="106"/>
    </location>
</feature>
<feature type="region of interest" description="Disordered" evidence="1">
    <location>
        <begin position="117"/>
        <end position="183"/>
    </location>
</feature>